<dbReference type="GO" id="GO:0016887">
    <property type="term" value="F:ATP hydrolysis activity"/>
    <property type="evidence" value="ECO:0007669"/>
    <property type="project" value="InterPro"/>
</dbReference>
<dbReference type="CDD" id="cd03228">
    <property type="entry name" value="ABCC_MRP_Like"/>
    <property type="match status" value="1"/>
</dbReference>
<dbReference type="SUPFAM" id="SSF52540">
    <property type="entry name" value="P-loop containing nucleoside triphosphate hydrolases"/>
    <property type="match status" value="1"/>
</dbReference>
<feature type="domain" description="ABC transporter" evidence="8">
    <location>
        <begin position="483"/>
        <end position="701"/>
    </location>
</feature>
<evidence type="ECO:0000256" key="5">
    <source>
        <dbReference type="ARBA" id="ARBA00022989"/>
    </source>
</evidence>
<gene>
    <name evidence="11" type="ORF">GGR13_002701</name>
</gene>
<dbReference type="GO" id="GO:0008234">
    <property type="term" value="F:cysteine-type peptidase activity"/>
    <property type="evidence" value="ECO:0007669"/>
    <property type="project" value="InterPro"/>
</dbReference>
<dbReference type="Gene3D" id="3.90.70.10">
    <property type="entry name" value="Cysteine proteinases"/>
    <property type="match status" value="1"/>
</dbReference>
<comment type="subcellular location">
    <subcellularLocation>
        <location evidence="1">Cell membrane</location>
        <topology evidence="1">Multi-pass membrane protein</topology>
    </subcellularLocation>
</comment>
<dbReference type="EMBL" id="JACHOR010000004">
    <property type="protein sequence ID" value="MBB5747094.1"/>
    <property type="molecule type" value="Genomic_DNA"/>
</dbReference>
<dbReference type="SUPFAM" id="SSF90123">
    <property type="entry name" value="ABC transporter transmembrane region"/>
    <property type="match status" value="1"/>
</dbReference>
<dbReference type="GO" id="GO:0034040">
    <property type="term" value="F:ATPase-coupled lipid transmembrane transporter activity"/>
    <property type="evidence" value="ECO:0007669"/>
    <property type="project" value="TreeGrafter"/>
</dbReference>
<keyword evidence="4 11" id="KW-0067">ATP-binding</keyword>
<dbReference type="InterPro" id="IPR027417">
    <property type="entry name" value="P-loop_NTPase"/>
</dbReference>
<evidence type="ECO:0000313" key="11">
    <source>
        <dbReference type="EMBL" id="MBB5747094.1"/>
    </source>
</evidence>
<dbReference type="GO" id="GO:0005524">
    <property type="term" value="F:ATP binding"/>
    <property type="evidence" value="ECO:0007669"/>
    <property type="project" value="UniProtKB-KW"/>
</dbReference>
<evidence type="ECO:0000256" key="7">
    <source>
        <dbReference type="SAM" id="Phobius"/>
    </source>
</evidence>
<evidence type="ECO:0000256" key="4">
    <source>
        <dbReference type="ARBA" id="ARBA00022840"/>
    </source>
</evidence>
<evidence type="ECO:0000256" key="6">
    <source>
        <dbReference type="ARBA" id="ARBA00023136"/>
    </source>
</evidence>
<dbReference type="InterPro" id="IPR036640">
    <property type="entry name" value="ABC1_TM_sf"/>
</dbReference>
<organism evidence="11 12">
    <name type="scientific">Brevundimonas variabilis</name>
    <dbReference type="NCBI Taxonomy" id="74312"/>
    <lineage>
        <taxon>Bacteria</taxon>
        <taxon>Pseudomonadati</taxon>
        <taxon>Pseudomonadota</taxon>
        <taxon>Alphaproteobacteria</taxon>
        <taxon>Caulobacterales</taxon>
        <taxon>Caulobacteraceae</taxon>
        <taxon>Brevundimonas</taxon>
    </lineage>
</organism>
<accession>A0A7W9CKD8</accession>
<dbReference type="SMART" id="SM00382">
    <property type="entry name" value="AAA"/>
    <property type="match status" value="1"/>
</dbReference>
<dbReference type="PROSITE" id="PS50929">
    <property type="entry name" value="ABC_TM1F"/>
    <property type="match status" value="1"/>
</dbReference>
<evidence type="ECO:0000259" key="8">
    <source>
        <dbReference type="PROSITE" id="PS50893"/>
    </source>
</evidence>
<dbReference type="InterPro" id="IPR003439">
    <property type="entry name" value="ABC_transporter-like_ATP-bd"/>
</dbReference>
<dbReference type="Proteomes" id="UP000545037">
    <property type="component" value="Unassembled WGS sequence"/>
</dbReference>
<dbReference type="InterPro" id="IPR011527">
    <property type="entry name" value="ABC1_TM_dom"/>
</dbReference>
<name>A0A7W9CKD8_9CAUL</name>
<dbReference type="Gene3D" id="3.40.50.300">
    <property type="entry name" value="P-loop containing nucleotide triphosphate hydrolases"/>
    <property type="match status" value="1"/>
</dbReference>
<keyword evidence="12" id="KW-1185">Reference proteome</keyword>
<sequence>MNMFPTRGRLPVIHQVGAAECGLACMAMISWYHGNETDLSILRRRFSVSLSGARLSDLINFADRMNLSARPVRLDLDALGRLALPAVLHWDMNHFVVLKSVGKTSVTIHDPANGARVVSKEELSRHFTGVALEVGPREDFLRTRSTKLVTLVEALGDFSIFRRALPKLLVLSLAIQLLSLLPPLLMQIIIDESSIARNSDIVLSLSLASLFVVLVTLSTTAIRSWITLYFTNLINYSLVGRTFERLMALPAYYFERRSVGDIISRMLSIKTIQSTITDGAIQSLLDGVLGLVTLAVLFAYDVRIGLVAAGSVLALALSNQMFASVIRSGQEQSLATAAEEQSHLMESIRAANVIKMFGQESMRLSKWRNRYLRLVNANLGVGRSQIAMTAVNDAIGAFQLIAVIYILATGVISGDLTVGMFAAVLAYRQSFAQSVARLIVQLMQFRLIRLHLDRLGDIIHHPLDPASAPTAEQAAEVASYPKIELVDVSFRYGDTDPWLLRKVSLSIEPGSFVAIVGPSGTGKSTLARLMLGLLEPTSGEIFVNGRPLKGSTLRNWRASLGVVLQNDKLFTGTLAENISFFAAEVDPDRLAEVGRLADIHEAIMDMPMAYQTMVGDMGSTLSAGQYQRVLLARALYRNPKFLLLDEGTANLDPATEHRIVQSVSDMALTRVVVAHRPALVEAADVILRVAEGAVARVERPAP</sequence>
<dbReference type="GO" id="GO:0006508">
    <property type="term" value="P:proteolysis"/>
    <property type="evidence" value="ECO:0007669"/>
    <property type="project" value="InterPro"/>
</dbReference>
<dbReference type="Pfam" id="PF03412">
    <property type="entry name" value="Peptidase_C39"/>
    <property type="match status" value="1"/>
</dbReference>
<dbReference type="InterPro" id="IPR039421">
    <property type="entry name" value="Type_1_exporter"/>
</dbReference>
<comment type="caution">
    <text evidence="11">The sequence shown here is derived from an EMBL/GenBank/DDBJ whole genome shotgun (WGS) entry which is preliminary data.</text>
</comment>
<evidence type="ECO:0000259" key="10">
    <source>
        <dbReference type="PROSITE" id="PS50990"/>
    </source>
</evidence>
<proteinExistence type="predicted"/>
<dbReference type="GO" id="GO:0005886">
    <property type="term" value="C:plasma membrane"/>
    <property type="evidence" value="ECO:0007669"/>
    <property type="project" value="UniProtKB-SubCell"/>
</dbReference>
<dbReference type="PROSITE" id="PS50893">
    <property type="entry name" value="ABC_TRANSPORTER_2"/>
    <property type="match status" value="1"/>
</dbReference>
<keyword evidence="5 7" id="KW-1133">Transmembrane helix</keyword>
<dbReference type="CDD" id="cd18567">
    <property type="entry name" value="ABC_6TM_CvaB_RaxB_like"/>
    <property type="match status" value="1"/>
</dbReference>
<reference evidence="11 12" key="1">
    <citation type="submission" date="2020-08" db="EMBL/GenBank/DDBJ databases">
        <title>Genomic Encyclopedia of Type Strains, Phase IV (KMG-IV): sequencing the most valuable type-strain genomes for metagenomic binning, comparative biology and taxonomic classification.</title>
        <authorList>
            <person name="Goeker M."/>
        </authorList>
    </citation>
    <scope>NUCLEOTIDE SEQUENCE [LARGE SCALE GENOMIC DNA]</scope>
    <source>
        <strain evidence="11 12">DSM 4737</strain>
    </source>
</reference>
<dbReference type="CDD" id="cd02419">
    <property type="entry name" value="Peptidase_C39C"/>
    <property type="match status" value="1"/>
</dbReference>
<dbReference type="AlphaFoldDB" id="A0A7W9CKD8"/>
<dbReference type="PANTHER" id="PTHR24221">
    <property type="entry name" value="ATP-BINDING CASSETTE SUB-FAMILY B"/>
    <property type="match status" value="1"/>
</dbReference>
<dbReference type="PANTHER" id="PTHR24221:SF606">
    <property type="entry name" value="COLICIN V SECRETION-PROCESSING ATP-BINDING PROTEIN"/>
    <property type="match status" value="1"/>
</dbReference>
<keyword evidence="2 7" id="KW-0812">Transmembrane</keyword>
<evidence type="ECO:0000256" key="3">
    <source>
        <dbReference type="ARBA" id="ARBA00022741"/>
    </source>
</evidence>
<evidence type="ECO:0000259" key="9">
    <source>
        <dbReference type="PROSITE" id="PS50929"/>
    </source>
</evidence>
<dbReference type="RefSeq" id="WP_183214038.1">
    <property type="nucleotide sequence ID" value="NZ_JACHOR010000004.1"/>
</dbReference>
<dbReference type="Pfam" id="PF00664">
    <property type="entry name" value="ABC_membrane"/>
    <property type="match status" value="1"/>
</dbReference>
<feature type="transmembrane region" description="Helical" evidence="7">
    <location>
        <begin position="280"/>
        <end position="300"/>
    </location>
</feature>
<feature type="domain" description="Peptidase C39" evidence="10">
    <location>
        <begin position="15"/>
        <end position="134"/>
    </location>
</feature>
<evidence type="ECO:0000256" key="2">
    <source>
        <dbReference type="ARBA" id="ARBA00022692"/>
    </source>
</evidence>
<dbReference type="Pfam" id="PF00005">
    <property type="entry name" value="ABC_tran"/>
    <property type="match status" value="1"/>
</dbReference>
<keyword evidence="3" id="KW-0547">Nucleotide-binding</keyword>
<keyword evidence="6 7" id="KW-0472">Membrane</keyword>
<dbReference type="InterPro" id="IPR005074">
    <property type="entry name" value="Peptidase_C39"/>
</dbReference>
<feature type="domain" description="ABC transmembrane type-1" evidence="9">
    <location>
        <begin position="168"/>
        <end position="447"/>
    </location>
</feature>
<dbReference type="InterPro" id="IPR003593">
    <property type="entry name" value="AAA+_ATPase"/>
</dbReference>
<dbReference type="PROSITE" id="PS50990">
    <property type="entry name" value="PEPTIDASE_C39"/>
    <property type="match status" value="1"/>
</dbReference>
<feature type="transmembrane region" description="Helical" evidence="7">
    <location>
        <begin position="168"/>
        <end position="189"/>
    </location>
</feature>
<evidence type="ECO:0000313" key="12">
    <source>
        <dbReference type="Proteomes" id="UP000545037"/>
    </source>
</evidence>
<feature type="transmembrane region" description="Helical" evidence="7">
    <location>
        <begin position="306"/>
        <end position="326"/>
    </location>
</feature>
<feature type="transmembrane region" description="Helical" evidence="7">
    <location>
        <begin position="201"/>
        <end position="222"/>
    </location>
</feature>
<dbReference type="Gene3D" id="1.20.1560.10">
    <property type="entry name" value="ABC transporter type 1, transmembrane domain"/>
    <property type="match status" value="1"/>
</dbReference>
<dbReference type="InterPro" id="IPR033838">
    <property type="entry name" value="CvaB_peptidase"/>
</dbReference>
<evidence type="ECO:0000256" key="1">
    <source>
        <dbReference type="ARBA" id="ARBA00004651"/>
    </source>
</evidence>
<protein>
    <submittedName>
        <fullName evidence="11">ATP-binding cassette subfamily B protein RaxB</fullName>
    </submittedName>
</protein>
<dbReference type="GO" id="GO:0140359">
    <property type="term" value="F:ABC-type transporter activity"/>
    <property type="evidence" value="ECO:0007669"/>
    <property type="project" value="InterPro"/>
</dbReference>
<feature type="transmembrane region" description="Helical" evidence="7">
    <location>
        <begin position="397"/>
        <end position="427"/>
    </location>
</feature>